<keyword evidence="1" id="KW-0472">Membrane</keyword>
<dbReference type="Proteomes" id="UP000262939">
    <property type="component" value="Unassembled WGS sequence"/>
</dbReference>
<feature type="transmembrane region" description="Helical" evidence="1">
    <location>
        <begin position="33"/>
        <end position="55"/>
    </location>
</feature>
<feature type="transmembrane region" description="Helical" evidence="1">
    <location>
        <begin position="7"/>
        <end position="27"/>
    </location>
</feature>
<keyword evidence="1" id="KW-1133">Transmembrane helix</keyword>
<keyword evidence="3" id="KW-1185">Reference proteome</keyword>
<protein>
    <submittedName>
        <fullName evidence="2">Protein xpaC</fullName>
    </submittedName>
</protein>
<keyword evidence="1" id="KW-0812">Transmembrane</keyword>
<accession>A0A372L8L4</accession>
<name>A0A372L8L4_9BACI</name>
<evidence type="ECO:0000313" key="2">
    <source>
        <dbReference type="EMBL" id="RFU61754.1"/>
    </source>
</evidence>
<comment type="caution">
    <text evidence="2">The sequence shown here is derived from an EMBL/GenBank/DDBJ whole genome shotgun (WGS) entry which is preliminary data.</text>
</comment>
<reference evidence="2 3" key="1">
    <citation type="submission" date="2018-08" db="EMBL/GenBank/DDBJ databases">
        <title>Bacillus chawlae sp. nov., Bacillus glennii sp. nov., and Bacillus saganii sp. nov. Isolated from the Vehicle Assembly Building at Kennedy Space Center where the Viking Spacecraft were Assembled.</title>
        <authorList>
            <person name="Seuylemezian A."/>
            <person name="Vaishampayan P."/>
        </authorList>
    </citation>
    <scope>NUCLEOTIDE SEQUENCE [LARGE SCALE GENOMIC DNA]</scope>
    <source>
        <strain evidence="2 3">V44-8</strain>
    </source>
</reference>
<organism evidence="2 3">
    <name type="scientific">Peribacillus glennii</name>
    <dbReference type="NCBI Taxonomy" id="2303991"/>
    <lineage>
        <taxon>Bacteria</taxon>
        <taxon>Bacillati</taxon>
        <taxon>Bacillota</taxon>
        <taxon>Bacilli</taxon>
        <taxon>Bacillales</taxon>
        <taxon>Bacillaceae</taxon>
        <taxon>Peribacillus</taxon>
    </lineage>
</organism>
<dbReference type="OrthoDB" id="2081028at2"/>
<evidence type="ECO:0000256" key="1">
    <source>
        <dbReference type="SAM" id="Phobius"/>
    </source>
</evidence>
<dbReference type="InterPro" id="IPR018770">
    <property type="entry name" value="ChloroindolylP_hydrolase"/>
</dbReference>
<dbReference type="EMBL" id="QVTD01000012">
    <property type="protein sequence ID" value="RFU61754.1"/>
    <property type="molecule type" value="Genomic_DNA"/>
</dbReference>
<proteinExistence type="predicted"/>
<evidence type="ECO:0000313" key="3">
    <source>
        <dbReference type="Proteomes" id="UP000262939"/>
    </source>
</evidence>
<dbReference type="AlphaFoldDB" id="A0A372L8L4"/>
<sequence length="218" mass="25301">MNPFIAFFAGVLFAVPTAVIVWLVSFFAFNQPFLSSAALSLAGGTLLILLVPAYIKHRMLKKHGLSRKEYQYISQNLREAKVKISRLNKALFSIRQIASLKQNIELIRVIRKIYSLTKKEPKRFYKAERFYFSHLDSAVELTEKYVFLSSQPKKSHELEQSLMETRRMMNEINRSIEQDLYGVLSDDIDELQFEIDVAKHSVNSIKKSPLHEESRSLR</sequence>
<dbReference type="RefSeq" id="WP_117323661.1">
    <property type="nucleotide sequence ID" value="NZ_QVTD01000012.1"/>
</dbReference>
<gene>
    <name evidence="2" type="ORF">D0466_16560</name>
</gene>
<dbReference type="Pfam" id="PF10112">
    <property type="entry name" value="Halogen_Hydrol"/>
    <property type="match status" value="1"/>
</dbReference>